<evidence type="ECO:0000313" key="3">
    <source>
        <dbReference type="EMBL" id="KZT18171.1"/>
    </source>
</evidence>
<dbReference type="InterPro" id="IPR011009">
    <property type="entry name" value="Kinase-like_dom_sf"/>
</dbReference>
<dbReference type="SUPFAM" id="SSF56112">
    <property type="entry name" value="Protein kinase-like (PK-like)"/>
    <property type="match status" value="1"/>
</dbReference>
<feature type="domain" description="Fungal-type protein kinase" evidence="2">
    <location>
        <begin position="175"/>
        <end position="550"/>
    </location>
</feature>
<dbReference type="PANTHER" id="PTHR38248:SF2">
    <property type="entry name" value="FUNK1 11"/>
    <property type="match status" value="1"/>
</dbReference>
<dbReference type="AlphaFoldDB" id="A0A165MCP8"/>
<feature type="compositionally biased region" description="Polar residues" evidence="1">
    <location>
        <begin position="777"/>
        <end position="786"/>
    </location>
</feature>
<accession>A0A165MCP8</accession>
<feature type="compositionally biased region" description="Basic and acidic residues" evidence="1">
    <location>
        <begin position="719"/>
        <end position="732"/>
    </location>
</feature>
<feature type="region of interest" description="Disordered" evidence="1">
    <location>
        <begin position="717"/>
        <end position="815"/>
    </location>
</feature>
<gene>
    <name evidence="3" type="ORF">NEOLEDRAFT_1246569</name>
</gene>
<dbReference type="InterPro" id="IPR040976">
    <property type="entry name" value="Pkinase_fungal"/>
</dbReference>
<dbReference type="PANTHER" id="PTHR38248">
    <property type="entry name" value="FUNK1 6"/>
    <property type="match status" value="1"/>
</dbReference>
<evidence type="ECO:0000256" key="1">
    <source>
        <dbReference type="SAM" id="MobiDB-lite"/>
    </source>
</evidence>
<feature type="region of interest" description="Disordered" evidence="1">
    <location>
        <begin position="889"/>
        <end position="908"/>
    </location>
</feature>
<feature type="compositionally biased region" description="Basic residues" evidence="1">
    <location>
        <begin position="803"/>
        <end position="815"/>
    </location>
</feature>
<sequence length="938" mass="105459">MDISGWRFRHVSPPQADHRRIAGDEATDRLFGPVPTEDFMKYSFPGHDFPSISNMNMQIYKESLNQVHPGAGIGWVPDEKTMYRPIRDALAGMCRTVIPQKVVPLDFHICASERTGDIEGDYSATPDLVMRRKVDRYDHWGHSLAFIEVKASAYDDPFHLYRRTTTGIKFTEAGVKTWNQIQEYAVLAFRSIPRCFLLAIGIFGDIARLFRWDRSSVLVSEAFDYCTDPTPLVQFILGLDLYANSGIDDTTSISAHAIAATMELDAQYNAAHARSVVPAYDPVYEGRTLADDSTLIYVKQTDGNDIIWHRYLTLGSPIFVARSIFGRATRVWIATRATHIIDDTPVTFDIPGSCVVIKDTWRPNDRPTEGSIYRKIYGDQTEVFGVARYLCDYDVVDDLKDRVHRTLGGLINHIRAQKERAFEELVHHRCVLLSVGIPLSRFTSTRQLMKAIRDAIKGHRNMNAKDVLHRDISVNNIMISADVKAEHGAHGFLIDPELAAIMDIKTIRSELKAITGTYQFTAMARFLIENADHQVWHDLESFFWVTLYIVLLHTDCYVIRFQIRMSGLQYFPKIFGITKMQEAADMRINFLERDMPTLEIVGNAPLTSCIRRLAALVATHYPNSNTAATAAPEDFHRLTYDTVLATIEESLESEDWPSFGDEALSLTDALDDEEDKPTHVTGSKLQEAMRVAEILKQYSAHTRIASYQCKPFSTGTAAQEKRGAPHAAKAEPVEEVIAETPSPDSRSSSKRKSPSSSADRQHEYDEDTELQVKRPHFQTTSPSTVWASYDTLPAAPAPPSNSLKRKSSSIPQRKRHCRTLPHTTPLRTTKAINDAAEKTTHDDSDLLKRTKEIIRDLPRRVQPPRAAKTTHTVVVSVEPWTLRNRRRVNALPTNPGKNTAATTAPTPAVKAESNQVVVDLAPRVVVRRSARKAAKSLA</sequence>
<dbReference type="Pfam" id="PF17667">
    <property type="entry name" value="Pkinase_fungal"/>
    <property type="match status" value="1"/>
</dbReference>
<name>A0A165MCP8_9AGAM</name>
<keyword evidence="4" id="KW-1185">Reference proteome</keyword>
<evidence type="ECO:0000313" key="4">
    <source>
        <dbReference type="Proteomes" id="UP000076761"/>
    </source>
</evidence>
<feature type="compositionally biased region" description="Low complexity" evidence="1">
    <location>
        <begin position="892"/>
        <end position="908"/>
    </location>
</feature>
<dbReference type="EMBL" id="KV425702">
    <property type="protein sequence ID" value="KZT18171.1"/>
    <property type="molecule type" value="Genomic_DNA"/>
</dbReference>
<dbReference type="InParanoid" id="A0A165MCP8"/>
<dbReference type="GO" id="GO:0004672">
    <property type="term" value="F:protein kinase activity"/>
    <property type="evidence" value="ECO:0007669"/>
    <property type="project" value="InterPro"/>
</dbReference>
<protein>
    <recommendedName>
        <fullName evidence="2">Fungal-type protein kinase domain-containing protein</fullName>
    </recommendedName>
</protein>
<proteinExistence type="predicted"/>
<dbReference type="Gene3D" id="1.10.510.10">
    <property type="entry name" value="Transferase(Phosphotransferase) domain 1"/>
    <property type="match status" value="1"/>
</dbReference>
<dbReference type="InterPro" id="IPR008266">
    <property type="entry name" value="Tyr_kinase_AS"/>
</dbReference>
<dbReference type="PROSITE" id="PS00109">
    <property type="entry name" value="PROTEIN_KINASE_TYR"/>
    <property type="match status" value="1"/>
</dbReference>
<organism evidence="3 4">
    <name type="scientific">Neolentinus lepideus HHB14362 ss-1</name>
    <dbReference type="NCBI Taxonomy" id="1314782"/>
    <lineage>
        <taxon>Eukaryota</taxon>
        <taxon>Fungi</taxon>
        <taxon>Dikarya</taxon>
        <taxon>Basidiomycota</taxon>
        <taxon>Agaricomycotina</taxon>
        <taxon>Agaricomycetes</taxon>
        <taxon>Gloeophyllales</taxon>
        <taxon>Gloeophyllaceae</taxon>
        <taxon>Neolentinus</taxon>
    </lineage>
</organism>
<reference evidence="3 4" key="1">
    <citation type="journal article" date="2016" name="Mol. Biol. Evol.">
        <title>Comparative Genomics of Early-Diverging Mushroom-Forming Fungi Provides Insights into the Origins of Lignocellulose Decay Capabilities.</title>
        <authorList>
            <person name="Nagy L.G."/>
            <person name="Riley R."/>
            <person name="Tritt A."/>
            <person name="Adam C."/>
            <person name="Daum C."/>
            <person name="Floudas D."/>
            <person name="Sun H."/>
            <person name="Yadav J.S."/>
            <person name="Pangilinan J."/>
            <person name="Larsson K.H."/>
            <person name="Matsuura K."/>
            <person name="Barry K."/>
            <person name="Labutti K."/>
            <person name="Kuo R."/>
            <person name="Ohm R.A."/>
            <person name="Bhattacharya S.S."/>
            <person name="Shirouzu T."/>
            <person name="Yoshinaga Y."/>
            <person name="Martin F.M."/>
            <person name="Grigoriev I.V."/>
            <person name="Hibbett D.S."/>
        </authorList>
    </citation>
    <scope>NUCLEOTIDE SEQUENCE [LARGE SCALE GENOMIC DNA]</scope>
    <source>
        <strain evidence="3 4">HHB14362 ss-1</strain>
    </source>
</reference>
<dbReference type="OrthoDB" id="5592585at2759"/>
<evidence type="ECO:0000259" key="2">
    <source>
        <dbReference type="Pfam" id="PF17667"/>
    </source>
</evidence>
<dbReference type="Proteomes" id="UP000076761">
    <property type="component" value="Unassembled WGS sequence"/>
</dbReference>